<keyword evidence="1" id="KW-1133">Transmembrane helix</keyword>
<feature type="transmembrane region" description="Helical" evidence="1">
    <location>
        <begin position="126"/>
        <end position="144"/>
    </location>
</feature>
<dbReference type="EMBL" id="RJUK01000001">
    <property type="protein sequence ID" value="ROQ21505.1"/>
    <property type="molecule type" value="Genomic_DNA"/>
</dbReference>
<comment type="caution">
    <text evidence="2">The sequence shown here is derived from an EMBL/GenBank/DDBJ whole genome shotgun (WGS) entry which is preliminary data.</text>
</comment>
<sequence length="145" mass="16283">MNLSFIKRLNAIQRLGYLGLLPFVLLPPLSALGLIETGQALRLFQLYSALILGFMAGVLWPVLYQSAHPTRRALVAVAFPVASIVGFAFLRPPEALVLQAALFLGLRLFEYLAGVDRQYPARYPQLRWQLTAVVVFMHLLYALVW</sequence>
<protein>
    <submittedName>
        <fullName evidence="2">Uncharacterized protein DUF3429</fullName>
    </submittedName>
</protein>
<evidence type="ECO:0000256" key="1">
    <source>
        <dbReference type="SAM" id="Phobius"/>
    </source>
</evidence>
<dbReference type="Pfam" id="PF11911">
    <property type="entry name" value="DUF3429"/>
    <property type="match status" value="1"/>
</dbReference>
<dbReference type="RefSeq" id="WP_211331071.1">
    <property type="nucleotide sequence ID" value="NZ_JBHYFO010000005.1"/>
</dbReference>
<feature type="transmembrane region" description="Helical" evidence="1">
    <location>
        <begin position="73"/>
        <end position="90"/>
    </location>
</feature>
<feature type="transmembrane region" description="Helical" evidence="1">
    <location>
        <begin position="96"/>
        <end position="114"/>
    </location>
</feature>
<proteinExistence type="predicted"/>
<dbReference type="AlphaFoldDB" id="A0A3N1NZ91"/>
<gene>
    <name evidence="2" type="ORF">EDC38_2129</name>
</gene>
<dbReference type="Proteomes" id="UP000273643">
    <property type="component" value="Unassembled WGS sequence"/>
</dbReference>
<dbReference type="InterPro" id="IPR021836">
    <property type="entry name" value="DUF3429"/>
</dbReference>
<evidence type="ECO:0000313" key="3">
    <source>
        <dbReference type="Proteomes" id="UP000273643"/>
    </source>
</evidence>
<name>A0A3N1NZ91_9GAMM</name>
<accession>A0A3N1NZ91</accession>
<keyword evidence="1" id="KW-0472">Membrane</keyword>
<reference evidence="2 3" key="1">
    <citation type="submission" date="2018-11" db="EMBL/GenBank/DDBJ databases">
        <title>Genomic Encyclopedia of Type Strains, Phase IV (KMG-IV): sequencing the most valuable type-strain genomes for metagenomic binning, comparative biology and taxonomic classification.</title>
        <authorList>
            <person name="Goeker M."/>
        </authorList>
    </citation>
    <scope>NUCLEOTIDE SEQUENCE [LARGE SCALE GENOMIC DNA]</scope>
    <source>
        <strain evidence="2 3">DSM 16974</strain>
    </source>
</reference>
<feature type="transmembrane region" description="Helical" evidence="1">
    <location>
        <begin position="43"/>
        <end position="64"/>
    </location>
</feature>
<evidence type="ECO:0000313" key="2">
    <source>
        <dbReference type="EMBL" id="ROQ21505.1"/>
    </source>
</evidence>
<keyword evidence="3" id="KW-1185">Reference proteome</keyword>
<organism evidence="2 3">
    <name type="scientific">Marinimicrobium koreense</name>
    <dbReference type="NCBI Taxonomy" id="306545"/>
    <lineage>
        <taxon>Bacteria</taxon>
        <taxon>Pseudomonadati</taxon>
        <taxon>Pseudomonadota</taxon>
        <taxon>Gammaproteobacteria</taxon>
        <taxon>Cellvibrionales</taxon>
        <taxon>Cellvibrionaceae</taxon>
        <taxon>Marinimicrobium</taxon>
    </lineage>
</organism>
<keyword evidence="1" id="KW-0812">Transmembrane</keyword>